<comment type="caution">
    <text evidence="7">The sequence shown here is derived from an EMBL/GenBank/DDBJ whole genome shotgun (WGS) entry which is preliminary data.</text>
</comment>
<feature type="domain" description="Tyrosinase copper-binding" evidence="5">
    <location>
        <begin position="84"/>
        <end position="101"/>
    </location>
</feature>
<keyword evidence="3" id="KW-0186">Copper</keyword>
<protein>
    <submittedName>
        <fullName evidence="7">Tyrosinase family protein</fullName>
    </submittedName>
</protein>
<evidence type="ECO:0000259" key="5">
    <source>
        <dbReference type="PROSITE" id="PS00497"/>
    </source>
</evidence>
<dbReference type="InterPro" id="IPR008922">
    <property type="entry name" value="Di-copper_centre_dom_sf"/>
</dbReference>
<comment type="similarity">
    <text evidence="1">Belongs to the tyrosinase family.</text>
</comment>
<dbReference type="PROSITE" id="PS51318">
    <property type="entry name" value="TAT"/>
    <property type="match status" value="1"/>
</dbReference>
<feature type="domain" description="Tyrosinase copper-binding" evidence="6">
    <location>
        <begin position="200"/>
        <end position="211"/>
    </location>
</feature>
<dbReference type="Pfam" id="PF00264">
    <property type="entry name" value="Tyrosinase"/>
    <property type="match status" value="2"/>
</dbReference>
<dbReference type="InterPro" id="IPR050316">
    <property type="entry name" value="Tyrosinase/Hemocyanin"/>
</dbReference>
<dbReference type="PROSITE" id="PS00497">
    <property type="entry name" value="TYROSINASE_1"/>
    <property type="match status" value="1"/>
</dbReference>
<organism evidence="7 8">
    <name type="scientific">Dyella ginsengisoli</name>
    <dbReference type="NCBI Taxonomy" id="363848"/>
    <lineage>
        <taxon>Bacteria</taxon>
        <taxon>Pseudomonadati</taxon>
        <taxon>Pseudomonadota</taxon>
        <taxon>Gammaproteobacteria</taxon>
        <taxon>Lysobacterales</taxon>
        <taxon>Rhodanobacteraceae</taxon>
        <taxon>Dyella</taxon>
    </lineage>
</organism>
<dbReference type="EMBL" id="JADIKM010000003">
    <property type="protein sequence ID" value="MFK2905104.1"/>
    <property type="molecule type" value="Genomic_DNA"/>
</dbReference>
<feature type="chain" id="PRO_5045695538" evidence="4">
    <location>
        <begin position="31"/>
        <end position="471"/>
    </location>
</feature>
<dbReference type="RefSeq" id="WP_404634238.1">
    <property type="nucleotide sequence ID" value="NZ_JADIKM010000003.1"/>
</dbReference>
<name>A0ABW8JVC8_9GAMM</name>
<gene>
    <name evidence="7" type="ORF">ISP17_14165</name>
</gene>
<reference evidence="7 8" key="1">
    <citation type="submission" date="2020-10" db="EMBL/GenBank/DDBJ databases">
        <title>Phylogeny of dyella-like bacteria.</title>
        <authorList>
            <person name="Fu J."/>
        </authorList>
    </citation>
    <scope>NUCLEOTIDE SEQUENCE [LARGE SCALE GENOMIC DNA]</scope>
    <source>
        <strain evidence="7 8">Gsoil3046</strain>
    </source>
</reference>
<dbReference type="InterPro" id="IPR002227">
    <property type="entry name" value="Tyrosinase_Cu-bd"/>
</dbReference>
<accession>A0ABW8JVC8</accession>
<dbReference type="Gene3D" id="1.10.1280.10">
    <property type="entry name" value="Di-copper center containing domain from catechol oxidase"/>
    <property type="match status" value="2"/>
</dbReference>
<dbReference type="Proteomes" id="UP001620460">
    <property type="component" value="Unassembled WGS sequence"/>
</dbReference>
<dbReference type="InterPro" id="IPR006311">
    <property type="entry name" value="TAT_signal"/>
</dbReference>
<dbReference type="SUPFAM" id="SSF48056">
    <property type="entry name" value="Di-copper centre-containing domain"/>
    <property type="match status" value="1"/>
</dbReference>
<feature type="signal peptide" evidence="4">
    <location>
        <begin position="1"/>
        <end position="30"/>
    </location>
</feature>
<evidence type="ECO:0000313" key="7">
    <source>
        <dbReference type="EMBL" id="MFK2905104.1"/>
    </source>
</evidence>
<keyword evidence="4" id="KW-0732">Signal</keyword>
<evidence type="ECO:0000313" key="8">
    <source>
        <dbReference type="Proteomes" id="UP001620460"/>
    </source>
</evidence>
<evidence type="ECO:0000256" key="2">
    <source>
        <dbReference type="ARBA" id="ARBA00022723"/>
    </source>
</evidence>
<evidence type="ECO:0000256" key="1">
    <source>
        <dbReference type="ARBA" id="ARBA00009928"/>
    </source>
</evidence>
<keyword evidence="2" id="KW-0479">Metal-binding</keyword>
<proteinExistence type="inferred from homology"/>
<sequence length="471" mass="52017">MITRRRFLQSSLTAALVPLLPSVLPVSAQATSTLRTRPNWTTFRKSTLFQVYLNTVQKMRANTNSADPNSWNYWVNVHKNFCPHGVPYFLAWHRGFLYRIETQMRKISGVGALSVPYWDYYQDPVMPVEFTDTTSPLYITNRKGTDVTNALTLAPFADTVVNFQRGLVDAFETSLETQPHNPVHNLIGGAMGAVTVSPRDPIFWSHHANVDRLWAAWVAAGNGRTMPPRTDAYWSGSFNYGPAVSKMARYWAMSTTGLGYQYEDETMPTALPAPTPYLTASALTVQGASSTLPNAISVSLGNGRPLSLDHRSLNLTVPLTDKDRAMVRSLLLRQAATDAPPLVNTSLRVVLDGVRLTPLGRQGGYFYKLFINLPVQKGVSQPESRYLIGTLGPFEITGMLNHEALMGGKVHGENDPVSLSFPATDALQRLWPVQLDKLTISFVRVDAGAPVKGEVITVQSFRLEATDNTGM</sequence>
<evidence type="ECO:0000259" key="6">
    <source>
        <dbReference type="PROSITE" id="PS00498"/>
    </source>
</evidence>
<evidence type="ECO:0000256" key="4">
    <source>
        <dbReference type="SAM" id="SignalP"/>
    </source>
</evidence>
<dbReference type="PANTHER" id="PTHR11474">
    <property type="entry name" value="TYROSINASE FAMILY MEMBER"/>
    <property type="match status" value="1"/>
</dbReference>
<dbReference type="PANTHER" id="PTHR11474:SF126">
    <property type="entry name" value="TYROSINASE-LIKE PROTEIN TYR-1-RELATED"/>
    <property type="match status" value="1"/>
</dbReference>
<dbReference type="PROSITE" id="PS00498">
    <property type="entry name" value="TYROSINASE_2"/>
    <property type="match status" value="1"/>
</dbReference>
<keyword evidence="8" id="KW-1185">Reference proteome</keyword>
<evidence type="ECO:0000256" key="3">
    <source>
        <dbReference type="ARBA" id="ARBA00023008"/>
    </source>
</evidence>